<dbReference type="RefSeq" id="WP_131169921.1">
    <property type="nucleotide sequence ID" value="NZ_SDMQ01000018.1"/>
</dbReference>
<dbReference type="OrthoDB" id="9804072at2"/>
<protein>
    <recommendedName>
        <fullName evidence="2">Pyridoxal phosphate homeostasis protein</fullName>
        <shortName evidence="2">PLP homeostasis protein</shortName>
    </recommendedName>
</protein>
<sequence>MTETAIAANLAAARARIDAACARVGRDPEEVELLPVSKTHPQDALRAAHAAGYRRFGESRPQELEAKASGLADLGLGWVFIGHLQSNKARVVAELADEFQALDSLRLAQALDRRLQALGRRLPALVQVNSSGEPTKGGFTPDEVPAAVRDLRALDGLDVRGLMTLAANTDDEDAVRACFTTVTALQARLRDEHGGGFDALSMGMSGDFEVAVECGSTCVRLGTTIFGARALSAP</sequence>
<dbReference type="CDD" id="cd00635">
    <property type="entry name" value="PLPDE_III_YBL036c_like"/>
    <property type="match status" value="1"/>
</dbReference>
<keyword evidence="1 2" id="KW-0663">Pyridoxal phosphate</keyword>
<proteinExistence type="inferred from homology"/>
<evidence type="ECO:0000256" key="4">
    <source>
        <dbReference type="RuleBase" id="RU004514"/>
    </source>
</evidence>
<dbReference type="PANTHER" id="PTHR10146:SF14">
    <property type="entry name" value="PYRIDOXAL PHOSPHATE HOMEOSTASIS PROTEIN"/>
    <property type="match status" value="1"/>
</dbReference>
<gene>
    <name evidence="6" type="ORF">ET989_13690</name>
</gene>
<dbReference type="PANTHER" id="PTHR10146">
    <property type="entry name" value="PROLINE SYNTHETASE CO-TRANSCRIBED BACTERIAL HOMOLOG PROTEIN"/>
    <property type="match status" value="1"/>
</dbReference>
<evidence type="ECO:0000259" key="5">
    <source>
        <dbReference type="Pfam" id="PF01168"/>
    </source>
</evidence>
<keyword evidence="7" id="KW-1185">Reference proteome</keyword>
<feature type="domain" description="Alanine racemase N-terminal" evidence="5">
    <location>
        <begin position="9"/>
        <end position="229"/>
    </location>
</feature>
<dbReference type="NCBIfam" id="TIGR00044">
    <property type="entry name" value="YggS family pyridoxal phosphate-dependent enzyme"/>
    <property type="match status" value="1"/>
</dbReference>
<dbReference type="Gene3D" id="3.20.20.10">
    <property type="entry name" value="Alanine racemase"/>
    <property type="match status" value="1"/>
</dbReference>
<reference evidence="6 7" key="1">
    <citation type="submission" date="2019-01" db="EMBL/GenBank/DDBJ databases">
        <title>Lactibacter flavus gen. nov., sp. nov., a novel bacterium of the family Propionibacteriaceae isolated from raw milk and dairy products.</title>
        <authorList>
            <person name="Huptas C."/>
            <person name="Wenning M."/>
            <person name="Breitenwieser F."/>
            <person name="Doll E."/>
            <person name="Von Neubeck M."/>
            <person name="Busse H.-J."/>
            <person name="Scherer S."/>
        </authorList>
    </citation>
    <scope>NUCLEOTIDE SEQUENCE [LARGE SCALE GENOMIC DNA]</scope>
    <source>
        <strain evidence="6 7">KCTC 33808</strain>
    </source>
</reference>
<dbReference type="Pfam" id="PF01168">
    <property type="entry name" value="Ala_racemase_N"/>
    <property type="match status" value="1"/>
</dbReference>
<evidence type="ECO:0000313" key="7">
    <source>
        <dbReference type="Proteomes" id="UP000292373"/>
    </source>
</evidence>
<dbReference type="EMBL" id="SDMQ01000018">
    <property type="protein sequence ID" value="TBT82738.1"/>
    <property type="molecule type" value="Genomic_DNA"/>
</dbReference>
<dbReference type="AlphaFoldDB" id="A0A4Q9KB40"/>
<dbReference type="InterPro" id="IPR029066">
    <property type="entry name" value="PLP-binding_barrel"/>
</dbReference>
<dbReference type="HAMAP" id="MF_02087">
    <property type="entry name" value="PLP_homeostasis"/>
    <property type="match status" value="1"/>
</dbReference>
<dbReference type="InterPro" id="IPR011078">
    <property type="entry name" value="PyrdxlP_homeostasis"/>
</dbReference>
<dbReference type="Proteomes" id="UP000292373">
    <property type="component" value="Unassembled WGS sequence"/>
</dbReference>
<organism evidence="6 7">
    <name type="scientific">Propioniciclava sinopodophylli</name>
    <dbReference type="NCBI Taxonomy" id="1837344"/>
    <lineage>
        <taxon>Bacteria</taxon>
        <taxon>Bacillati</taxon>
        <taxon>Actinomycetota</taxon>
        <taxon>Actinomycetes</taxon>
        <taxon>Propionibacteriales</taxon>
        <taxon>Propionibacteriaceae</taxon>
        <taxon>Propioniciclava</taxon>
    </lineage>
</organism>
<comment type="cofactor">
    <cofactor evidence="3">
        <name>pyridoxal 5'-phosphate</name>
        <dbReference type="ChEBI" id="CHEBI:597326"/>
    </cofactor>
</comment>
<dbReference type="SUPFAM" id="SSF51419">
    <property type="entry name" value="PLP-binding barrel"/>
    <property type="match status" value="1"/>
</dbReference>
<evidence type="ECO:0000256" key="1">
    <source>
        <dbReference type="ARBA" id="ARBA00022898"/>
    </source>
</evidence>
<evidence type="ECO:0000313" key="6">
    <source>
        <dbReference type="EMBL" id="TBT82738.1"/>
    </source>
</evidence>
<evidence type="ECO:0000256" key="2">
    <source>
        <dbReference type="HAMAP-Rule" id="MF_02087"/>
    </source>
</evidence>
<comment type="caution">
    <text evidence="6">The sequence shown here is derived from an EMBL/GenBank/DDBJ whole genome shotgun (WGS) entry which is preliminary data.</text>
</comment>
<name>A0A4Q9KB40_9ACTN</name>
<dbReference type="GO" id="GO:0030170">
    <property type="term" value="F:pyridoxal phosphate binding"/>
    <property type="evidence" value="ECO:0007669"/>
    <property type="project" value="UniProtKB-UniRule"/>
</dbReference>
<accession>A0A4Q9KB40</accession>
<dbReference type="PIRSF" id="PIRSF004848">
    <property type="entry name" value="YBL036c_PLPDEIII"/>
    <property type="match status" value="1"/>
</dbReference>
<comment type="similarity">
    <text evidence="2 4">Belongs to the pyridoxal phosphate-binding protein YggS/PROSC family.</text>
</comment>
<feature type="modified residue" description="N6-(pyridoxal phosphate)lysine" evidence="2 3">
    <location>
        <position position="38"/>
    </location>
</feature>
<evidence type="ECO:0000256" key="3">
    <source>
        <dbReference type="PIRSR" id="PIRSR004848-1"/>
    </source>
</evidence>
<comment type="function">
    <text evidence="2">Pyridoxal 5'-phosphate (PLP)-binding protein, which is involved in PLP homeostasis.</text>
</comment>
<dbReference type="InterPro" id="IPR001608">
    <property type="entry name" value="Ala_racemase_N"/>
</dbReference>